<evidence type="ECO:0000256" key="1">
    <source>
        <dbReference type="ARBA" id="ARBA00004937"/>
    </source>
</evidence>
<dbReference type="Gene3D" id="3.30.360.10">
    <property type="entry name" value="Dihydrodipicolinate Reductase, domain 2"/>
    <property type="match status" value="1"/>
</dbReference>
<dbReference type="InterPro" id="IPR001282">
    <property type="entry name" value="G6P_DH"/>
</dbReference>
<evidence type="ECO:0000256" key="3">
    <source>
        <dbReference type="ARBA" id="ARBA00022526"/>
    </source>
</evidence>
<dbReference type="GO" id="GO:0050661">
    <property type="term" value="F:NADP binding"/>
    <property type="evidence" value="ECO:0007669"/>
    <property type="project" value="InterPro"/>
</dbReference>
<gene>
    <name evidence="10" type="ORF">HMPREF1129_0673</name>
</gene>
<dbReference type="InterPro" id="IPR022675">
    <property type="entry name" value="G6P_DH_C"/>
</dbReference>
<accession>J2ZN78</accession>
<keyword evidence="3" id="KW-0313">Glucose metabolism</keyword>
<dbReference type="PANTHER" id="PTHR23429">
    <property type="entry name" value="GLUCOSE-6-PHOSPHATE 1-DEHYDROGENASE G6PD"/>
    <property type="match status" value="1"/>
</dbReference>
<feature type="region of interest" description="Disordered" evidence="7">
    <location>
        <begin position="525"/>
        <end position="555"/>
    </location>
</feature>
<feature type="compositionally biased region" description="Basic and acidic residues" evidence="7">
    <location>
        <begin position="489"/>
        <end position="502"/>
    </location>
</feature>
<evidence type="ECO:0000256" key="6">
    <source>
        <dbReference type="ARBA" id="ARBA00023277"/>
    </source>
</evidence>
<keyword evidence="4" id="KW-0521">NADP</keyword>
<evidence type="ECO:0000313" key="11">
    <source>
        <dbReference type="Proteomes" id="UP000007814"/>
    </source>
</evidence>
<sequence>MLVMFGITGDLARHKLLPAIYDLANRGLLSPSFSLVGVGRRSWSDDDLREYVEKAVRAGARTPWRPAIWEQLAAGMRFVEFSSFEDDDAYVQLTRVVDDLDATRGTRGNRAFYLSIPPGWFPAVTERIARSGLVEESADAWRRVVIEKPFGHNRASARELDALVGRIVRPDDVFRVDHYLGKETVQNILALRFANTMFEPLWNQRYVDHVQITMAEDIGIGTRAGYYDTIGSARDVIQNHLLQLLALTAMEEPTNMDAAAVRLEKEKVLNCVRLERDGVLDLDLTTARGRYEAGFQGGLPVRGYLEEDGVAADSRTETFAAVRLEIANRRWAGVPFYLRAGKRLTRRVTEVAVVFKQPRSCPSRRQPPQPWGPTRSCCGSSPMRASRCDWPPRFRAPRWSCATSPWSSATEPPSTRSHRRPTSASSSMRSWATPRSSPTSARSTCPGASWILSSSTGPHREPPMAIAPVPGARPVPTNSLPATAAPGGAHDHHADRNDHLPDRLPTCGARGHFWVLPSADARHLHRRGGTGGGAVRCARSQPGPPVPGHRRCQAA</sequence>
<protein>
    <submittedName>
        <fullName evidence="10">Glucose-6-phosphate dehydrogenase, NAD-binding domain protein</fullName>
    </submittedName>
</protein>
<evidence type="ECO:0000256" key="5">
    <source>
        <dbReference type="ARBA" id="ARBA00023002"/>
    </source>
</evidence>
<dbReference type="PATRIC" id="fig|1115803.3.peg.2190"/>
<dbReference type="PRINTS" id="PR00079">
    <property type="entry name" value="G6PDHDRGNASE"/>
</dbReference>
<evidence type="ECO:0000259" key="8">
    <source>
        <dbReference type="Pfam" id="PF00479"/>
    </source>
</evidence>
<evidence type="ECO:0000256" key="2">
    <source>
        <dbReference type="ARBA" id="ARBA00009975"/>
    </source>
</evidence>
<dbReference type="InterPro" id="IPR036291">
    <property type="entry name" value="NAD(P)-bd_dom_sf"/>
</dbReference>
<feature type="domain" description="Glucose-6-phosphate dehydrogenase C-terminal" evidence="9">
    <location>
        <begin position="189"/>
        <end position="360"/>
    </location>
</feature>
<evidence type="ECO:0000256" key="7">
    <source>
        <dbReference type="SAM" id="MobiDB-lite"/>
    </source>
</evidence>
<evidence type="ECO:0000259" key="9">
    <source>
        <dbReference type="Pfam" id="PF02781"/>
    </source>
</evidence>
<feature type="region of interest" description="Disordered" evidence="7">
    <location>
        <begin position="357"/>
        <end position="382"/>
    </location>
</feature>
<feature type="compositionally biased region" description="Low complexity" evidence="7">
    <location>
        <begin position="432"/>
        <end position="444"/>
    </location>
</feature>
<dbReference type="eggNOG" id="COG0364">
    <property type="taxonomic scope" value="Bacteria"/>
</dbReference>
<dbReference type="GO" id="GO:0004345">
    <property type="term" value="F:glucose-6-phosphate dehydrogenase activity"/>
    <property type="evidence" value="ECO:0007669"/>
    <property type="project" value="InterPro"/>
</dbReference>
<organism evidence="10 11">
    <name type="scientific">Actinomyces naeslundii (strain ATCC 12104 / DSM 43013 / CCUG 2238 / JCM 8349 / NCTC 10301 / Howell 279)</name>
    <dbReference type="NCBI Taxonomy" id="1115803"/>
    <lineage>
        <taxon>Bacteria</taxon>
        <taxon>Bacillati</taxon>
        <taxon>Actinomycetota</taxon>
        <taxon>Actinomycetes</taxon>
        <taxon>Actinomycetales</taxon>
        <taxon>Actinomycetaceae</taxon>
        <taxon>Actinomyces</taxon>
    </lineage>
</organism>
<reference evidence="10 11" key="1">
    <citation type="submission" date="2012-07" db="EMBL/GenBank/DDBJ databases">
        <authorList>
            <person name="Durkin A.S."/>
            <person name="McCorrison J."/>
            <person name="Torralba M."/>
            <person name="Gillis M."/>
            <person name="Methe B."/>
            <person name="Sutton G."/>
            <person name="Nelson K.E."/>
        </authorList>
    </citation>
    <scope>NUCLEOTIDE SEQUENCE [LARGE SCALE GENOMIC DNA]</scope>
    <source>
        <strain evidence="11">ATCC 12104 / DSM 43013 / CCUG 2238 / JCM 8349 / NCTC 10301 / Howell 279</strain>
    </source>
</reference>
<evidence type="ECO:0000313" key="10">
    <source>
        <dbReference type="EMBL" id="EJN83930.1"/>
    </source>
</evidence>
<dbReference type="Proteomes" id="UP000007814">
    <property type="component" value="Unassembled WGS sequence"/>
</dbReference>
<keyword evidence="5" id="KW-0560">Oxidoreductase</keyword>
<dbReference type="SUPFAM" id="SSF51735">
    <property type="entry name" value="NAD(P)-binding Rossmann-fold domains"/>
    <property type="match status" value="1"/>
</dbReference>
<dbReference type="GO" id="GO:0009051">
    <property type="term" value="P:pentose-phosphate shunt, oxidative branch"/>
    <property type="evidence" value="ECO:0007669"/>
    <property type="project" value="TreeGrafter"/>
</dbReference>
<dbReference type="PROSITE" id="PS00069">
    <property type="entry name" value="G6P_DEHYDROGENASE"/>
    <property type="match status" value="1"/>
</dbReference>
<feature type="compositionally biased region" description="Polar residues" evidence="7">
    <location>
        <begin position="401"/>
        <end position="415"/>
    </location>
</feature>
<dbReference type="InterPro" id="IPR022674">
    <property type="entry name" value="G6P_DH_NAD-bd"/>
</dbReference>
<comment type="similarity">
    <text evidence="2">Belongs to the glucose-6-phosphate dehydrogenase family.</text>
</comment>
<dbReference type="EMBL" id="ALJK01000191">
    <property type="protein sequence ID" value="EJN83930.1"/>
    <property type="molecule type" value="Genomic_DNA"/>
</dbReference>
<dbReference type="AlphaFoldDB" id="J2ZN78"/>
<dbReference type="Pfam" id="PF00479">
    <property type="entry name" value="G6PD_N"/>
    <property type="match status" value="1"/>
</dbReference>
<dbReference type="PANTHER" id="PTHR23429:SF0">
    <property type="entry name" value="GLUCOSE-6-PHOSPHATE 1-DEHYDROGENASE"/>
    <property type="match status" value="1"/>
</dbReference>
<feature type="domain" description="Glucose-6-phosphate dehydrogenase NAD-binding" evidence="8">
    <location>
        <begin position="3"/>
        <end position="187"/>
    </location>
</feature>
<name>J2ZN78_ACTNH</name>
<proteinExistence type="inferred from homology"/>
<comment type="pathway">
    <text evidence="1">Carbohydrate degradation; pentose phosphate pathway; D-ribulose 5-phosphate from D-glucose 6-phosphate (oxidative stage): step 1/3.</text>
</comment>
<feature type="region of interest" description="Disordered" evidence="7">
    <location>
        <begin position="401"/>
        <end position="503"/>
    </location>
</feature>
<dbReference type="NCBIfam" id="TIGR00871">
    <property type="entry name" value="zwf"/>
    <property type="match status" value="1"/>
</dbReference>
<dbReference type="UniPathway" id="UPA00115"/>
<dbReference type="SUPFAM" id="SSF55347">
    <property type="entry name" value="Glyceraldehyde-3-phosphate dehydrogenase-like, C-terminal domain"/>
    <property type="match status" value="1"/>
</dbReference>
<keyword evidence="6" id="KW-0119">Carbohydrate metabolism</keyword>
<dbReference type="InterPro" id="IPR019796">
    <property type="entry name" value="G6P_DH_AS"/>
</dbReference>
<comment type="caution">
    <text evidence="10">The sequence shown here is derived from an EMBL/GenBank/DDBJ whole genome shotgun (WGS) entry which is preliminary data.</text>
</comment>
<dbReference type="Gene3D" id="3.40.50.720">
    <property type="entry name" value="NAD(P)-binding Rossmann-like Domain"/>
    <property type="match status" value="1"/>
</dbReference>
<dbReference type="Pfam" id="PF02781">
    <property type="entry name" value="G6PD_C"/>
    <property type="match status" value="1"/>
</dbReference>
<dbReference type="GO" id="GO:0005829">
    <property type="term" value="C:cytosol"/>
    <property type="evidence" value="ECO:0007669"/>
    <property type="project" value="TreeGrafter"/>
</dbReference>
<evidence type="ECO:0000256" key="4">
    <source>
        <dbReference type="ARBA" id="ARBA00022857"/>
    </source>
</evidence>
<dbReference type="GO" id="GO:0006006">
    <property type="term" value="P:glucose metabolic process"/>
    <property type="evidence" value="ECO:0007669"/>
    <property type="project" value="UniProtKB-KW"/>
</dbReference>